<evidence type="ECO:0000313" key="1">
    <source>
        <dbReference type="EMBL" id="CAG8848177.1"/>
    </source>
</evidence>
<accession>A0ABN7X5F7</accession>
<feature type="non-terminal residue" evidence="1">
    <location>
        <position position="1"/>
    </location>
</feature>
<name>A0ABN7X5F7_GIGMA</name>
<protein>
    <submittedName>
        <fullName evidence="1">852_t:CDS:1</fullName>
    </submittedName>
</protein>
<sequence>KNIQEISDEKEHKEVLLITECGISDYSTKEVQKQLTENKVAGLAKHNNLIETIVLDKMEVDQDKEGKGFQQIKVQTENPI</sequence>
<comment type="caution">
    <text evidence="1">The sequence shown here is derived from an EMBL/GenBank/DDBJ whole genome shotgun (WGS) entry which is preliminary data.</text>
</comment>
<reference evidence="1 2" key="1">
    <citation type="submission" date="2021-06" db="EMBL/GenBank/DDBJ databases">
        <authorList>
            <person name="Kallberg Y."/>
            <person name="Tangrot J."/>
            <person name="Rosling A."/>
        </authorList>
    </citation>
    <scope>NUCLEOTIDE SEQUENCE [LARGE SCALE GENOMIC DNA]</scope>
    <source>
        <strain evidence="1 2">120-4 pot B 10/14</strain>
    </source>
</reference>
<dbReference type="EMBL" id="CAJVQB010090977">
    <property type="protein sequence ID" value="CAG8848177.1"/>
    <property type="molecule type" value="Genomic_DNA"/>
</dbReference>
<gene>
    <name evidence="1" type="ORF">GMARGA_LOCUS39056</name>
</gene>
<keyword evidence="2" id="KW-1185">Reference proteome</keyword>
<proteinExistence type="predicted"/>
<evidence type="ECO:0000313" key="2">
    <source>
        <dbReference type="Proteomes" id="UP000789901"/>
    </source>
</evidence>
<dbReference type="Proteomes" id="UP000789901">
    <property type="component" value="Unassembled WGS sequence"/>
</dbReference>
<organism evidence="1 2">
    <name type="scientific">Gigaspora margarita</name>
    <dbReference type="NCBI Taxonomy" id="4874"/>
    <lineage>
        <taxon>Eukaryota</taxon>
        <taxon>Fungi</taxon>
        <taxon>Fungi incertae sedis</taxon>
        <taxon>Mucoromycota</taxon>
        <taxon>Glomeromycotina</taxon>
        <taxon>Glomeromycetes</taxon>
        <taxon>Diversisporales</taxon>
        <taxon>Gigasporaceae</taxon>
        <taxon>Gigaspora</taxon>
    </lineage>
</organism>